<keyword evidence="3" id="KW-1185">Reference proteome</keyword>
<gene>
    <name evidence="1" type="ORF">IscW_ISCW007615</name>
</gene>
<evidence type="ECO:0000313" key="2">
    <source>
        <dbReference type="EnsemblMetazoa" id="ISCW007615-PA"/>
    </source>
</evidence>
<dbReference type="Proteomes" id="UP000001555">
    <property type="component" value="Unassembled WGS sequence"/>
</dbReference>
<organism>
    <name type="scientific">Ixodes scapularis</name>
    <name type="common">Black-legged tick</name>
    <name type="synonym">Deer tick</name>
    <dbReference type="NCBI Taxonomy" id="6945"/>
    <lineage>
        <taxon>Eukaryota</taxon>
        <taxon>Metazoa</taxon>
        <taxon>Ecdysozoa</taxon>
        <taxon>Arthropoda</taxon>
        <taxon>Chelicerata</taxon>
        <taxon>Arachnida</taxon>
        <taxon>Acari</taxon>
        <taxon>Parasitiformes</taxon>
        <taxon>Ixodida</taxon>
        <taxon>Ixodoidea</taxon>
        <taxon>Ixodidae</taxon>
        <taxon>Ixodinae</taxon>
        <taxon>Ixodes</taxon>
    </lineage>
</organism>
<reference evidence="1 3" key="1">
    <citation type="submission" date="2008-03" db="EMBL/GenBank/DDBJ databases">
        <title>Annotation of Ixodes scapularis.</title>
        <authorList>
            <consortium name="Ixodes scapularis Genome Project Consortium"/>
            <person name="Caler E."/>
            <person name="Hannick L.I."/>
            <person name="Bidwell S."/>
            <person name="Joardar V."/>
            <person name="Thiagarajan M."/>
            <person name="Amedeo P."/>
            <person name="Galinsky K.J."/>
            <person name="Schobel S."/>
            <person name="Inman J."/>
            <person name="Hostetler J."/>
            <person name="Miller J."/>
            <person name="Hammond M."/>
            <person name="Megy K."/>
            <person name="Lawson D."/>
            <person name="Kodira C."/>
            <person name="Sutton G."/>
            <person name="Meyer J."/>
            <person name="Hill C.A."/>
            <person name="Birren B."/>
            <person name="Nene V."/>
            <person name="Collins F."/>
            <person name="Alarcon-Chaidez F."/>
            <person name="Wikel S."/>
            <person name="Strausberg R."/>
        </authorList>
    </citation>
    <scope>NUCLEOTIDE SEQUENCE [LARGE SCALE GENOMIC DNA]</scope>
    <source>
        <strain evidence="3">Wikel</strain>
        <strain evidence="1">Wikel colony</strain>
    </source>
</reference>
<dbReference type="EMBL" id="DS784114">
    <property type="protein sequence ID" value="EEC09795.1"/>
    <property type="molecule type" value="Genomic_DNA"/>
</dbReference>
<name>B7PT73_IXOSC</name>
<sequence length="71" mass="7201">MANEAPQSEAADGAANETELPEQVLFRFVTAEDPIYGNTSTASLLANATSAPTVSAAELQCLQADGNGTSA</sequence>
<reference evidence="2" key="2">
    <citation type="submission" date="2020-05" db="UniProtKB">
        <authorList>
            <consortium name="EnsemblMetazoa"/>
        </authorList>
    </citation>
    <scope>IDENTIFICATION</scope>
    <source>
        <strain evidence="2">wikel</strain>
    </source>
</reference>
<dbReference type="VEuPathDB" id="VectorBase:ISCW007615"/>
<dbReference type="VEuPathDB" id="VectorBase:ISCP_017696"/>
<dbReference type="AlphaFoldDB" id="B7PT73"/>
<protein>
    <submittedName>
        <fullName evidence="1 2">Uncharacterized protein</fullName>
    </submittedName>
</protein>
<dbReference type="PaxDb" id="6945-B7PT73"/>
<dbReference type="EMBL" id="ABJB010677352">
    <property type="status" value="NOT_ANNOTATED_CDS"/>
    <property type="molecule type" value="Genomic_DNA"/>
</dbReference>
<dbReference type="VEuPathDB" id="VectorBase:ISCI007615"/>
<proteinExistence type="predicted"/>
<dbReference type="OrthoDB" id="6022368at2759"/>
<dbReference type="EnsemblMetazoa" id="ISCW007615-RA">
    <property type="protein sequence ID" value="ISCW007615-PA"/>
    <property type="gene ID" value="ISCW007615"/>
</dbReference>
<evidence type="ECO:0000313" key="3">
    <source>
        <dbReference type="Proteomes" id="UP000001555"/>
    </source>
</evidence>
<accession>B7PT73</accession>
<evidence type="ECO:0000313" key="1">
    <source>
        <dbReference type="EMBL" id="EEC09795.1"/>
    </source>
</evidence>
<dbReference type="HOGENOM" id="CLU_2742875_0_0_1"/>
<dbReference type="InParanoid" id="B7PT73"/>